<name>A0ABY3TWU8_9MYCO</name>
<dbReference type="Pfam" id="PF18911">
    <property type="entry name" value="PKD_4"/>
    <property type="match status" value="1"/>
</dbReference>
<protein>
    <submittedName>
        <fullName evidence="3">PQQ-dependent sugar dehydrogenase</fullName>
    </submittedName>
</protein>
<dbReference type="InterPro" id="IPR011041">
    <property type="entry name" value="Quinoprot_gluc/sorb_DH_b-prop"/>
</dbReference>
<dbReference type="SUPFAM" id="SSF49299">
    <property type="entry name" value="PKD domain"/>
    <property type="match status" value="1"/>
</dbReference>
<evidence type="ECO:0000259" key="2">
    <source>
        <dbReference type="PROSITE" id="PS50093"/>
    </source>
</evidence>
<feature type="compositionally biased region" description="Polar residues" evidence="1">
    <location>
        <begin position="62"/>
        <end position="77"/>
    </location>
</feature>
<dbReference type="Proteomes" id="UP001055337">
    <property type="component" value="Chromosome"/>
</dbReference>
<feature type="region of interest" description="Disordered" evidence="1">
    <location>
        <begin position="47"/>
        <end position="125"/>
    </location>
</feature>
<dbReference type="SUPFAM" id="SSF50952">
    <property type="entry name" value="Soluble quinoprotein glucose dehydrogenase"/>
    <property type="match status" value="1"/>
</dbReference>
<dbReference type="EMBL" id="CP092362">
    <property type="protein sequence ID" value="ULN44149.1"/>
    <property type="molecule type" value="Genomic_DNA"/>
</dbReference>
<dbReference type="PANTHER" id="PTHR19328">
    <property type="entry name" value="HEDGEHOG-INTERACTING PROTEIN"/>
    <property type="match status" value="1"/>
</dbReference>
<reference evidence="3" key="1">
    <citation type="submission" date="2022-08" db="EMBL/GenBank/DDBJ databases">
        <title>Whole genome sequencing of non-tuberculosis mycobacteria type-strains.</title>
        <authorList>
            <person name="Igarashi Y."/>
            <person name="Osugi A."/>
            <person name="Mitarai S."/>
        </authorList>
    </citation>
    <scope>NUCLEOTIDE SEQUENCE</scope>
    <source>
        <strain evidence="3">JCM 16369</strain>
    </source>
</reference>
<gene>
    <name evidence="3" type="ORF">MI149_14390</name>
</gene>
<dbReference type="InterPro" id="IPR022409">
    <property type="entry name" value="PKD/Chitinase_dom"/>
</dbReference>
<dbReference type="RefSeq" id="WP_240180248.1">
    <property type="nucleotide sequence ID" value="NZ_CP092362.2"/>
</dbReference>
<accession>A0ABY3TWU8</accession>
<proteinExistence type="predicted"/>
<dbReference type="PANTHER" id="PTHR19328:SF75">
    <property type="entry name" value="ALDOSE SUGAR DEHYDROGENASE YLII"/>
    <property type="match status" value="1"/>
</dbReference>
<evidence type="ECO:0000313" key="3">
    <source>
        <dbReference type="EMBL" id="ULN44149.1"/>
    </source>
</evidence>
<organism evidence="3 4">
    <name type="scientific">Mycolicibacterium crocinum</name>
    <dbReference type="NCBI Taxonomy" id="388459"/>
    <lineage>
        <taxon>Bacteria</taxon>
        <taxon>Bacillati</taxon>
        <taxon>Actinomycetota</taxon>
        <taxon>Actinomycetes</taxon>
        <taxon>Mycobacteriales</taxon>
        <taxon>Mycobacteriaceae</taxon>
        <taxon>Mycolicibacterium</taxon>
    </lineage>
</organism>
<feature type="compositionally biased region" description="Low complexity" evidence="1">
    <location>
        <begin position="82"/>
        <end position="112"/>
    </location>
</feature>
<dbReference type="InterPro" id="IPR011042">
    <property type="entry name" value="6-blade_b-propeller_TolB-like"/>
</dbReference>
<feature type="domain" description="PKD" evidence="2">
    <location>
        <begin position="591"/>
        <end position="675"/>
    </location>
</feature>
<dbReference type="InterPro" id="IPR000601">
    <property type="entry name" value="PKD_dom"/>
</dbReference>
<evidence type="ECO:0000256" key="1">
    <source>
        <dbReference type="SAM" id="MobiDB-lite"/>
    </source>
</evidence>
<sequence>MTDRQPPVTNFSKYVGRVGALAVALGIGGAIAAVPAVAWADDSQQSSASVGTGKRAAGQTGADANTRASHSGAPTTGRSRKAAATTPTKRAPAKPARSAAPRPTAPRQQAAPEISQPDSAAQVPAPTTKISGAAAVSTAAPVAITPAAVETAITSAISRISDALATALGSGPAGPMESPALWTVFAWARRQFGDPASFRTSAALVTTTGLLTDGSAVAHSAAASPADATDADHSGLPDDLERTTLASGLNEPTDFRFLPDGTILIAEKSGAIKVYQNGQLLGAPLITLSTQSDVERGVAGIGIDPDFATNHYIYVSYTGADNHERLARLTISGYTGDPTSETLSAGAENVLYRVTDEAANYHQGGGIQFGPDGKLYWSLGDNFDFSNSQSLDNPHGKILRLDVRNLNADGTATAPADNPFVNTPGALPEIYAYGLRNPFRFVFTPTGQILEADVGGAAWEEINVITAGANYGWPLAEGNCSGCAFVNPLYTYAHTGPPLYAGAISSILVYTGDALGAQYTNKVFIADYAQQWMKDLSFDSQYSSFIGENMFDEAAGTTVQLLQGPDGNIYQLTIYPGTLSMIAPTGGNRAPTAKITATPPYGYSPLTVGFSSGGSFDPDGTPLTYSWDFGDPNSSTDVSTDANPTWNYTADGTYTVTLTVSDGEKTNQVTQKIVVGSTAPTVTITSPINESKYNAGDTISFSGTATDAEDGTLPNSAYKWTVEFHHADHIHPFADNIIGPNGSITIPTDESNVNTTWYRVILTVTDSSGLSSSTYVDVKPNLVNLTFNSTDPEAVYTIDGIPHKGTYTEQAVVGVKRILNVLSPQTTSDGPIVFGDWSDGGAQSHTITTPGTDTTYTVVFDDASPHPVPDPFSVVRRLVNNELDSLVRLANAMNKASSPLFATVGGLPIAVLGAISEAVANPAETGAILNGLTRDVVAGLAQATAPLVNALTDVVATTVLRTAGVGAALTANIIPVAMAVVNAPVGIATAALDSAALVLKYLLKVDKLGVESALKYVPVALGNAVQTQTAELETAVNDMRFGVLTALSIDLPDEAPDSPASDDDPLAPLTAAFTRSAEIAGKVGTAAGSIGSATAGGLQTTANAAGSGLQNFVTAALSGKDIRSAGIVAWRGVERKAGVGRRGVQDAIEAAEDAL</sequence>
<dbReference type="CDD" id="cd00146">
    <property type="entry name" value="PKD"/>
    <property type="match status" value="1"/>
</dbReference>
<dbReference type="Gene3D" id="2.120.10.30">
    <property type="entry name" value="TolB, C-terminal domain"/>
    <property type="match status" value="1"/>
</dbReference>
<dbReference type="Gene3D" id="2.60.40.10">
    <property type="entry name" value="Immunoglobulins"/>
    <property type="match status" value="1"/>
</dbReference>
<dbReference type="SMART" id="SM00089">
    <property type="entry name" value="PKD"/>
    <property type="match status" value="1"/>
</dbReference>
<evidence type="ECO:0000313" key="4">
    <source>
        <dbReference type="Proteomes" id="UP001055337"/>
    </source>
</evidence>
<dbReference type="Pfam" id="PF07995">
    <property type="entry name" value="GSDH"/>
    <property type="match status" value="1"/>
</dbReference>
<dbReference type="InterPro" id="IPR012938">
    <property type="entry name" value="Glc/Sorbosone_DH"/>
</dbReference>
<dbReference type="InterPro" id="IPR013783">
    <property type="entry name" value="Ig-like_fold"/>
</dbReference>
<dbReference type="InterPro" id="IPR035986">
    <property type="entry name" value="PKD_dom_sf"/>
</dbReference>
<keyword evidence="4" id="KW-1185">Reference proteome</keyword>
<dbReference type="PROSITE" id="PS50093">
    <property type="entry name" value="PKD"/>
    <property type="match status" value="1"/>
</dbReference>